<dbReference type="Proteomes" id="UP000887578">
    <property type="component" value="Unplaced"/>
</dbReference>
<accession>A0A914P9S8</accession>
<evidence type="ECO:0000313" key="2">
    <source>
        <dbReference type="WBParaSite" id="PDA_v2.g14825.t1"/>
    </source>
</evidence>
<reference evidence="2" key="1">
    <citation type="submission" date="2022-11" db="UniProtKB">
        <authorList>
            <consortium name="WormBaseParasite"/>
        </authorList>
    </citation>
    <scope>IDENTIFICATION</scope>
</reference>
<organism evidence="1 2">
    <name type="scientific">Panagrolaimus davidi</name>
    <dbReference type="NCBI Taxonomy" id="227884"/>
    <lineage>
        <taxon>Eukaryota</taxon>
        <taxon>Metazoa</taxon>
        <taxon>Ecdysozoa</taxon>
        <taxon>Nematoda</taxon>
        <taxon>Chromadorea</taxon>
        <taxon>Rhabditida</taxon>
        <taxon>Tylenchina</taxon>
        <taxon>Panagrolaimomorpha</taxon>
        <taxon>Panagrolaimoidea</taxon>
        <taxon>Panagrolaimidae</taxon>
        <taxon>Panagrolaimus</taxon>
    </lineage>
</organism>
<dbReference type="WBParaSite" id="PDA_v2.g14825.t1">
    <property type="protein sequence ID" value="PDA_v2.g14825.t1"/>
    <property type="gene ID" value="PDA_v2.g14825"/>
</dbReference>
<proteinExistence type="predicted"/>
<sequence length="285" mass="31363">MVDPAISTILQFVPSAEISSLSCFLTNINGAITAVQQNPTDPFYIVTYYKQTCNGDPNLNKAMEVLTDKTAQTRLFSVVTNIANTFPPQLQSIALALLNLGISGKTVTQAEAQGYVTKIKNLSTATKQTIFKKLPVLKKVMAKGAWHFASFFLHQIAPLSKPYNTLLTNLPILLSNKPPTAAQRKTINTALGKMQTYLYNNAVPFIQFALNWIKSLPIADSQNDPTVLQNYRNGAAKIVQTGKVALMLPTTQEMIQTYLKKPYKLPESADSALDAFKAEASKFVR</sequence>
<keyword evidence="1" id="KW-1185">Reference proteome</keyword>
<protein>
    <submittedName>
        <fullName evidence="2">Uncharacterized protein</fullName>
    </submittedName>
</protein>
<name>A0A914P9S8_9BILA</name>
<evidence type="ECO:0000313" key="1">
    <source>
        <dbReference type="Proteomes" id="UP000887578"/>
    </source>
</evidence>
<dbReference type="AlphaFoldDB" id="A0A914P9S8"/>